<keyword evidence="6 7" id="KW-0472">Membrane</keyword>
<feature type="transmembrane region" description="Helical" evidence="7">
    <location>
        <begin position="149"/>
        <end position="166"/>
    </location>
</feature>
<protein>
    <submittedName>
        <fullName evidence="9">Acyltransferase family protein</fullName>
    </submittedName>
</protein>
<evidence type="ECO:0000256" key="7">
    <source>
        <dbReference type="SAM" id="Phobius"/>
    </source>
</evidence>
<keyword evidence="10" id="KW-1185">Reference proteome</keyword>
<keyword evidence="5 7" id="KW-1133">Transmembrane helix</keyword>
<dbReference type="PANTHER" id="PTHR40074:SF2">
    <property type="entry name" value="O-ACETYLTRANSFERASE WECH"/>
    <property type="match status" value="1"/>
</dbReference>
<dbReference type="RefSeq" id="WP_274259766.1">
    <property type="nucleotide sequence ID" value="NZ_CP117884.1"/>
</dbReference>
<feature type="transmembrane region" description="Helical" evidence="7">
    <location>
        <begin position="238"/>
        <end position="258"/>
    </location>
</feature>
<feature type="transmembrane region" description="Helical" evidence="7">
    <location>
        <begin position="78"/>
        <end position="99"/>
    </location>
</feature>
<dbReference type="GO" id="GO:0016746">
    <property type="term" value="F:acyltransferase activity"/>
    <property type="evidence" value="ECO:0007669"/>
    <property type="project" value="UniProtKB-KW"/>
</dbReference>
<keyword evidence="4 7" id="KW-0812">Transmembrane</keyword>
<dbReference type="PANTHER" id="PTHR40074">
    <property type="entry name" value="O-ACETYLTRANSFERASE WECH"/>
    <property type="match status" value="1"/>
</dbReference>
<proteinExistence type="inferred from homology"/>
<evidence type="ECO:0000256" key="5">
    <source>
        <dbReference type="ARBA" id="ARBA00022989"/>
    </source>
</evidence>
<feature type="domain" description="Acyltransferase 3" evidence="8">
    <location>
        <begin position="5"/>
        <end position="290"/>
    </location>
</feature>
<organism evidence="9 10">
    <name type="scientific">Lacticaseibacillus pabuli</name>
    <dbReference type="NCBI Taxonomy" id="3025672"/>
    <lineage>
        <taxon>Bacteria</taxon>
        <taxon>Bacillati</taxon>
        <taxon>Bacillota</taxon>
        <taxon>Bacilli</taxon>
        <taxon>Lactobacillales</taxon>
        <taxon>Lactobacillaceae</taxon>
        <taxon>Lacticaseibacillus</taxon>
    </lineage>
</organism>
<evidence type="ECO:0000256" key="6">
    <source>
        <dbReference type="ARBA" id="ARBA00023136"/>
    </source>
</evidence>
<feature type="transmembrane region" description="Helical" evidence="7">
    <location>
        <begin position="119"/>
        <end position="137"/>
    </location>
</feature>
<dbReference type="InterPro" id="IPR002656">
    <property type="entry name" value="Acyl_transf_3_dom"/>
</dbReference>
<evidence type="ECO:0000313" key="9">
    <source>
        <dbReference type="EMBL" id="WDF82365.1"/>
    </source>
</evidence>
<evidence type="ECO:0000259" key="8">
    <source>
        <dbReference type="Pfam" id="PF01757"/>
    </source>
</evidence>
<feature type="transmembrane region" description="Helical" evidence="7">
    <location>
        <begin position="314"/>
        <end position="333"/>
    </location>
</feature>
<evidence type="ECO:0000256" key="2">
    <source>
        <dbReference type="ARBA" id="ARBA00007400"/>
    </source>
</evidence>
<feature type="transmembrane region" description="Helical" evidence="7">
    <location>
        <begin position="37"/>
        <end position="66"/>
    </location>
</feature>
<comment type="subcellular location">
    <subcellularLocation>
        <location evidence="1">Cell membrane</location>
        <topology evidence="1">Multi-pass membrane protein</topology>
    </subcellularLocation>
</comment>
<dbReference type="Pfam" id="PF01757">
    <property type="entry name" value="Acyl_transf_3"/>
    <property type="match status" value="1"/>
</dbReference>
<keyword evidence="9" id="KW-0808">Transferase</keyword>
<comment type="similarity">
    <text evidence="2">Belongs to the acyltransferase 3 family.</text>
</comment>
<gene>
    <name evidence="9" type="ORF">PQ472_10800</name>
</gene>
<accession>A0ABY7WQ96</accession>
<sequence>MRQRNYAIDIAKILGCILVVMNHTTLALTQFKGQFSWSWVLAVTVFFIVKIGVPMFILATGALVLTRERTYKYSWRHAGKFAILGLLWSYFYWLILTPGHTWWRFDKFLLAAYQSPTAVHLWYLYMLVAFYLMLPFLSKMITQFKQTDYLWFMTGWLLLGSLPLTIQNCGGPALTGWAHLELFTGFIGFFICGQYIRQYGIPRWLGFIMLILGIASATLMTVLFSMHEGEIWLALDNVMTLPSILAAVGMFVVIYGSFTNVHSPIIEHLSKLTFGVYLVHLALVKPVEHIPAIASAIQSAQGIRLLGIQMGMDVIIFAGALLISQMMYLIPGVKKLIS</sequence>
<reference evidence="9 10" key="1">
    <citation type="submission" date="2023-02" db="EMBL/GenBank/DDBJ databases">
        <title>Genome sequence of Lacticaseibacillus sp. KACC 23028.</title>
        <authorList>
            <person name="Kim S."/>
            <person name="Heo J."/>
            <person name="Kwon S.-W."/>
        </authorList>
    </citation>
    <scope>NUCLEOTIDE SEQUENCE [LARGE SCALE GENOMIC DNA]</scope>
    <source>
        <strain evidence="9 10">KACC 23028</strain>
    </source>
</reference>
<evidence type="ECO:0000313" key="10">
    <source>
        <dbReference type="Proteomes" id="UP001220377"/>
    </source>
</evidence>
<evidence type="ECO:0000256" key="4">
    <source>
        <dbReference type="ARBA" id="ARBA00022692"/>
    </source>
</evidence>
<name>A0ABY7WQ96_9LACO</name>
<dbReference type="Proteomes" id="UP001220377">
    <property type="component" value="Chromosome"/>
</dbReference>
<keyword evidence="9" id="KW-0012">Acyltransferase</keyword>
<feature type="transmembrane region" description="Helical" evidence="7">
    <location>
        <begin position="12"/>
        <end position="31"/>
    </location>
</feature>
<keyword evidence="3" id="KW-1003">Cell membrane</keyword>
<feature type="transmembrane region" description="Helical" evidence="7">
    <location>
        <begin position="204"/>
        <end position="226"/>
    </location>
</feature>
<evidence type="ECO:0000256" key="1">
    <source>
        <dbReference type="ARBA" id="ARBA00004651"/>
    </source>
</evidence>
<dbReference type="EMBL" id="CP117884">
    <property type="protein sequence ID" value="WDF82365.1"/>
    <property type="molecule type" value="Genomic_DNA"/>
</dbReference>
<feature type="transmembrane region" description="Helical" evidence="7">
    <location>
        <begin position="172"/>
        <end position="192"/>
    </location>
</feature>
<evidence type="ECO:0000256" key="3">
    <source>
        <dbReference type="ARBA" id="ARBA00022475"/>
    </source>
</evidence>